<dbReference type="EMBL" id="MU790799">
    <property type="protein sequence ID" value="KAJ3993017.1"/>
    <property type="molecule type" value="Genomic_DNA"/>
</dbReference>
<feature type="transmembrane region" description="Helical" evidence="1">
    <location>
        <begin position="44"/>
        <end position="63"/>
    </location>
</feature>
<evidence type="ECO:0000256" key="1">
    <source>
        <dbReference type="SAM" id="Phobius"/>
    </source>
</evidence>
<keyword evidence="3" id="KW-1185">Reference proteome</keyword>
<comment type="caution">
    <text evidence="2">The sequence shown here is derived from an EMBL/GenBank/DDBJ whole genome shotgun (WGS) entry which is preliminary data.</text>
</comment>
<evidence type="ECO:0000313" key="2">
    <source>
        <dbReference type="EMBL" id="KAJ3993017.1"/>
    </source>
</evidence>
<protein>
    <submittedName>
        <fullName evidence="2">Uncharacterized protein</fullName>
    </submittedName>
</protein>
<keyword evidence="1" id="KW-0812">Transmembrane</keyword>
<evidence type="ECO:0000313" key="3">
    <source>
        <dbReference type="Proteomes" id="UP001163828"/>
    </source>
</evidence>
<proteinExistence type="predicted"/>
<organism evidence="2 3">
    <name type="scientific">Lentinula boryana</name>
    <dbReference type="NCBI Taxonomy" id="40481"/>
    <lineage>
        <taxon>Eukaryota</taxon>
        <taxon>Fungi</taxon>
        <taxon>Dikarya</taxon>
        <taxon>Basidiomycota</taxon>
        <taxon>Agaricomycotina</taxon>
        <taxon>Agaricomycetes</taxon>
        <taxon>Agaricomycetidae</taxon>
        <taxon>Agaricales</taxon>
        <taxon>Marasmiineae</taxon>
        <taxon>Omphalotaceae</taxon>
        <taxon>Lentinula</taxon>
    </lineage>
</organism>
<reference evidence="2" key="1">
    <citation type="submission" date="2022-08" db="EMBL/GenBank/DDBJ databases">
        <authorList>
            <consortium name="DOE Joint Genome Institute"/>
            <person name="Min B."/>
            <person name="Riley R."/>
            <person name="Sierra-Patev S."/>
            <person name="Naranjo-Ortiz M."/>
            <person name="Looney B."/>
            <person name="Konkel Z."/>
            <person name="Slot J.C."/>
            <person name="Sakamoto Y."/>
            <person name="Steenwyk J.L."/>
            <person name="Rokas A."/>
            <person name="Carro J."/>
            <person name="Camarero S."/>
            <person name="Ferreira P."/>
            <person name="Molpeceres G."/>
            <person name="Ruiz-Duenas F.J."/>
            <person name="Serrano A."/>
            <person name="Henrissat B."/>
            <person name="Drula E."/>
            <person name="Hughes K.W."/>
            <person name="Mata J.L."/>
            <person name="Ishikawa N.K."/>
            <person name="Vargas-Isla R."/>
            <person name="Ushijima S."/>
            <person name="Smith C.A."/>
            <person name="Ahrendt S."/>
            <person name="Andreopoulos W."/>
            <person name="He G."/>
            <person name="Labutti K."/>
            <person name="Lipzen A."/>
            <person name="Ng V."/>
            <person name="Sandor L."/>
            <person name="Barry K."/>
            <person name="Martinez A.T."/>
            <person name="Xiao Y."/>
            <person name="Gibbons J.G."/>
            <person name="Terashima K."/>
            <person name="Hibbett D.S."/>
            <person name="Grigoriev I.V."/>
        </authorList>
    </citation>
    <scope>NUCLEOTIDE SEQUENCE</scope>
    <source>
        <strain evidence="2">TFB10827</strain>
    </source>
</reference>
<keyword evidence="1" id="KW-1133">Transmembrane helix</keyword>
<gene>
    <name evidence="2" type="ORF">F5050DRAFT_788591</name>
</gene>
<dbReference type="Proteomes" id="UP001163828">
    <property type="component" value="Unassembled WGS sequence"/>
</dbReference>
<keyword evidence="1" id="KW-0472">Membrane</keyword>
<feature type="transmembrane region" description="Helical" evidence="1">
    <location>
        <begin position="75"/>
        <end position="99"/>
    </location>
</feature>
<name>A0ABQ8Q3F4_9AGAR</name>
<sequence>MWKWTGSRVQLPKYSFAPHGPFDQHINYQDWCLFKINTGPRGTFFLLLVYSKYVVQILVLMITTRSINEIRYLGLKVFSLYSGAHVYVYCSLTCVYLQFMSLQFSTSSLITVMWTNFMGPCPALGRSNYLKASSREGYRSNSPSVWNRW</sequence>
<accession>A0ABQ8Q3F4</accession>